<accession>A0A0X3NXX0</accession>
<protein>
    <submittedName>
        <fullName evidence="2">Uncharacterized protein</fullName>
    </submittedName>
</protein>
<dbReference type="EMBL" id="GEEE01023479">
    <property type="protein sequence ID" value="JAP39746.1"/>
    <property type="molecule type" value="Transcribed_RNA"/>
</dbReference>
<proteinExistence type="predicted"/>
<dbReference type="AlphaFoldDB" id="A0A0X3NXX0"/>
<feature type="region of interest" description="Disordered" evidence="1">
    <location>
        <begin position="90"/>
        <end position="114"/>
    </location>
</feature>
<reference evidence="2" key="1">
    <citation type="submission" date="2016-01" db="EMBL/GenBank/DDBJ databases">
        <title>Reference transcriptome for the parasite Schistocephalus solidus: insights into the molecular evolution of parasitism.</title>
        <authorList>
            <person name="Hebert F.O."/>
            <person name="Grambauer S."/>
            <person name="Barber I."/>
            <person name="Landry C.R."/>
            <person name="Aubin-Horth N."/>
        </authorList>
    </citation>
    <scope>NUCLEOTIDE SEQUENCE</scope>
</reference>
<feature type="region of interest" description="Disordered" evidence="1">
    <location>
        <begin position="544"/>
        <end position="595"/>
    </location>
</feature>
<feature type="compositionally biased region" description="Polar residues" evidence="1">
    <location>
        <begin position="92"/>
        <end position="107"/>
    </location>
</feature>
<feature type="region of interest" description="Disordered" evidence="1">
    <location>
        <begin position="351"/>
        <end position="374"/>
    </location>
</feature>
<feature type="region of interest" description="Disordered" evidence="1">
    <location>
        <begin position="880"/>
        <end position="911"/>
    </location>
</feature>
<evidence type="ECO:0000256" key="1">
    <source>
        <dbReference type="SAM" id="MobiDB-lite"/>
    </source>
</evidence>
<name>A0A0X3NXX0_SCHSO</name>
<organism evidence="2">
    <name type="scientific">Schistocephalus solidus</name>
    <name type="common">Tapeworm</name>
    <dbReference type="NCBI Taxonomy" id="70667"/>
    <lineage>
        <taxon>Eukaryota</taxon>
        <taxon>Metazoa</taxon>
        <taxon>Spiralia</taxon>
        <taxon>Lophotrochozoa</taxon>
        <taxon>Platyhelminthes</taxon>
        <taxon>Cestoda</taxon>
        <taxon>Eucestoda</taxon>
        <taxon>Diphyllobothriidea</taxon>
        <taxon>Diphyllobothriidae</taxon>
        <taxon>Schistocephalus</taxon>
    </lineage>
</organism>
<evidence type="ECO:0000313" key="2">
    <source>
        <dbReference type="EMBL" id="JAP39746.1"/>
    </source>
</evidence>
<feature type="region of interest" description="Disordered" evidence="1">
    <location>
        <begin position="927"/>
        <end position="951"/>
    </location>
</feature>
<feature type="compositionally biased region" description="Polar residues" evidence="1">
    <location>
        <begin position="573"/>
        <end position="585"/>
    </location>
</feature>
<sequence length="1010" mass="108469">MISESEIYHRTAARPLSSISIIVDRLKSARLQDTVDVFTKPESEPEILNVSRRTKAVNFTSDTSESYWPDMVGCPVSTCVADFKAQPEESLQRSPNFGTNNSPTISESEPDDDSNFWERRRASHTSGILPQDHFLSASAPDGPLCLPLSDTAWVDVDRKFRFCGGGGGSSRGGCATVATTATTTSLNQCHLCQQNPLPAKRSCRSLSASSAFCKKRSRDRVCSFTTGGGGCNPGQAGTNSGNCGRPRATIARPVALRLFQTHQQQQQQQQQKAYFSDLNSPQTPASQSLPSANQSPAVHTHQIQQQQQQQHSHLDAQTLIASGGVKLRNRLIVAPPSSRLSWHHPIFSSGGPGSHPALSANQAAQRRGSYYPSSGFHPSGRPYSIFATGLAADGVSPSTEFPVKLRKPPSLACLPSGLDFSHHRISAFTPTQSRRISPHEGNQATSDFSFSPDVVSSPYQNIASSASSGFFQDSFSNSFSASRLADDSLMSEQSEPPQANTLLQRSAKPCLFSNSYGECNNLAHRGRDVDFYCPLTDGEYSFRGGDNHTRVQQQQHQQTQTQQQLDDGDATRDSPNLSVFDSTMNPACKTPNSSASSSSAASFLRASTRCQSQPTATGGTPLCRDCARGRNGSPLKDMTGSQFRAYSGTGGGLKRRRCSHNMDTAACGQVVCTTDFSNWPSLQEPEETCFGSGWCDSQGSSSSFPTSSEGIFIFGSVSARRGVSSRPLSESGTDTPIAGRLPQEADFSQLPDKPLQCLQPADSVNATESELLSGWSSTSGGANLNAYSVSPLRQLPELALIQDPQSMILAHSGIRRRKELAGLSEASEEEESNESSGMGKFGASLHRCPGQFLEEYDAGTLTPPLQTRFRPISAMHSSPMDVKAFPDSSTEGSPCSFAAEPKNASTSRPPSASVALSSGACLCGQSPSEGLEDDFSTTEEDESEGSGEDGFVEIAPGLSHRIKMRSMRSLNANCVTGLNGGQIIQDQQTDDFTPDLTKYEELDIGLIERD</sequence>
<feature type="compositionally biased region" description="Acidic residues" evidence="1">
    <location>
        <begin position="930"/>
        <end position="951"/>
    </location>
</feature>
<feature type="compositionally biased region" description="Polar residues" evidence="1">
    <location>
        <begin position="277"/>
        <end position="297"/>
    </location>
</feature>
<feature type="region of interest" description="Disordered" evidence="1">
    <location>
        <begin position="260"/>
        <end position="314"/>
    </location>
</feature>
<feature type="region of interest" description="Disordered" evidence="1">
    <location>
        <begin position="822"/>
        <end position="841"/>
    </location>
</feature>
<gene>
    <name evidence="2" type="ORF">TR96223</name>
</gene>
<feature type="compositionally biased region" description="Low complexity" evidence="1">
    <location>
        <begin position="552"/>
        <end position="564"/>
    </location>
</feature>